<dbReference type="PANTHER" id="PTHR10434">
    <property type="entry name" value="1-ACYL-SN-GLYCEROL-3-PHOSPHATE ACYLTRANSFERASE"/>
    <property type="match status" value="1"/>
</dbReference>
<organism evidence="6 7">
    <name type="scientific">Candidatus Anaerobiospirillum pullicola</name>
    <dbReference type="NCBI Taxonomy" id="2838451"/>
    <lineage>
        <taxon>Bacteria</taxon>
        <taxon>Pseudomonadati</taxon>
        <taxon>Pseudomonadota</taxon>
        <taxon>Gammaproteobacteria</taxon>
        <taxon>Aeromonadales</taxon>
        <taxon>Succinivibrionaceae</taxon>
        <taxon>Anaerobiospirillum</taxon>
    </lineage>
</organism>
<reference evidence="6" key="1">
    <citation type="journal article" date="2021" name="PeerJ">
        <title>Extensive microbial diversity within the chicken gut microbiome revealed by metagenomics and culture.</title>
        <authorList>
            <person name="Gilroy R."/>
            <person name="Ravi A."/>
            <person name="Getino M."/>
            <person name="Pursley I."/>
            <person name="Horton D.L."/>
            <person name="Alikhan N.F."/>
            <person name="Baker D."/>
            <person name="Gharbi K."/>
            <person name="Hall N."/>
            <person name="Watson M."/>
            <person name="Adriaenssens E.M."/>
            <person name="Foster-Nyarko E."/>
            <person name="Jarju S."/>
            <person name="Secka A."/>
            <person name="Antonio M."/>
            <person name="Oren A."/>
            <person name="Chaudhuri R.R."/>
            <person name="La Ragione R."/>
            <person name="Hildebrand F."/>
            <person name="Pallen M.J."/>
        </authorList>
    </citation>
    <scope>NUCLEOTIDE SEQUENCE</scope>
    <source>
        <strain evidence="6">378</strain>
    </source>
</reference>
<keyword evidence="4" id="KW-0472">Membrane</keyword>
<keyword evidence="4" id="KW-0812">Transmembrane</keyword>
<keyword evidence="4" id="KW-1133">Transmembrane helix</keyword>
<dbReference type="InterPro" id="IPR002123">
    <property type="entry name" value="Plipid/glycerol_acylTrfase"/>
</dbReference>
<dbReference type="AlphaFoldDB" id="A0A948THH0"/>
<feature type="transmembrane region" description="Helical" evidence="4">
    <location>
        <begin position="44"/>
        <end position="67"/>
    </location>
</feature>
<evidence type="ECO:0000256" key="3">
    <source>
        <dbReference type="ARBA" id="ARBA00023315"/>
    </source>
</evidence>
<gene>
    <name evidence="6" type="ORF">H9847_09010</name>
</gene>
<feature type="domain" description="Phospholipid/glycerol acyltransferase" evidence="5">
    <location>
        <begin position="83"/>
        <end position="191"/>
    </location>
</feature>
<dbReference type="Pfam" id="PF01553">
    <property type="entry name" value="Acyltransferase"/>
    <property type="match status" value="1"/>
</dbReference>
<protein>
    <submittedName>
        <fullName evidence="6">1-acyl-sn-glycerol-3-phosphate acyltransferase</fullName>
    </submittedName>
</protein>
<reference evidence="6" key="2">
    <citation type="submission" date="2021-04" db="EMBL/GenBank/DDBJ databases">
        <authorList>
            <person name="Gilroy R."/>
        </authorList>
    </citation>
    <scope>NUCLEOTIDE SEQUENCE</scope>
    <source>
        <strain evidence="6">378</strain>
    </source>
</reference>
<evidence type="ECO:0000259" key="5">
    <source>
        <dbReference type="SMART" id="SM00563"/>
    </source>
</evidence>
<comment type="pathway">
    <text evidence="1">Lipid metabolism.</text>
</comment>
<dbReference type="Proteomes" id="UP000733611">
    <property type="component" value="Unassembled WGS sequence"/>
</dbReference>
<proteinExistence type="predicted"/>
<feature type="transmembrane region" description="Helical" evidence="4">
    <location>
        <begin position="12"/>
        <end position="32"/>
    </location>
</feature>
<keyword evidence="2" id="KW-0808">Transferase</keyword>
<evidence type="ECO:0000256" key="2">
    <source>
        <dbReference type="ARBA" id="ARBA00022679"/>
    </source>
</evidence>
<dbReference type="CDD" id="cd07989">
    <property type="entry name" value="LPLAT_AGPAT-like"/>
    <property type="match status" value="1"/>
</dbReference>
<dbReference type="SMART" id="SM00563">
    <property type="entry name" value="PlsC"/>
    <property type="match status" value="1"/>
</dbReference>
<dbReference type="GO" id="GO:0006654">
    <property type="term" value="P:phosphatidic acid biosynthetic process"/>
    <property type="evidence" value="ECO:0007669"/>
    <property type="project" value="TreeGrafter"/>
</dbReference>
<evidence type="ECO:0000256" key="1">
    <source>
        <dbReference type="ARBA" id="ARBA00005189"/>
    </source>
</evidence>
<dbReference type="GO" id="GO:0003841">
    <property type="term" value="F:1-acylglycerol-3-phosphate O-acyltransferase activity"/>
    <property type="evidence" value="ECO:0007669"/>
    <property type="project" value="TreeGrafter"/>
</dbReference>
<dbReference type="SUPFAM" id="SSF69593">
    <property type="entry name" value="Glycerol-3-phosphate (1)-acyltransferase"/>
    <property type="match status" value="1"/>
</dbReference>
<dbReference type="PANTHER" id="PTHR10434:SF66">
    <property type="entry name" value="PHOSPHOLIPID_GLYCEROL ACYLTRANSFERASE DOMAIN-CONTAINING PROTEIN"/>
    <property type="match status" value="1"/>
</dbReference>
<comment type="caution">
    <text evidence="6">The sequence shown here is derived from an EMBL/GenBank/DDBJ whole genome shotgun (WGS) entry which is preliminary data.</text>
</comment>
<name>A0A948THH0_9GAMM</name>
<dbReference type="EMBL" id="JAHLFE010000186">
    <property type="protein sequence ID" value="MBU3844981.1"/>
    <property type="molecule type" value="Genomic_DNA"/>
</dbReference>
<keyword evidence="3 6" id="KW-0012">Acyltransferase</keyword>
<sequence length="336" mass="37006">MYTIYRAILTPLCFILFNLGALALSFVWFHLLNVVVHNPKKRQIYARTSICYTFRGFIFLLCALHLIKVRFEHFERLDSSAGLILVANHPSLIDYVLIASRLKHLNCVVKEQLKHNFFLRGIIKAAGYLANDDPEGFLQQGSASLAQGENLLIFPEGTRTSRQCELRLRRGAAALAVHSGHPLQVITISLSTEFLSKEKRWYHVPKACPQYVLRVGERLYDVPATATTTVSTCTALSPLKQAASAAARAEMTEAVPKTEPAAVPEAVPEEALEVVPEAAPEAALEVVPEAAPEAALEAVPPPDAEPLSAARRTRRLNHRLTAIMKTASKGNFTYGT</sequence>
<accession>A0A948THH0</accession>
<evidence type="ECO:0000313" key="6">
    <source>
        <dbReference type="EMBL" id="MBU3844981.1"/>
    </source>
</evidence>
<evidence type="ECO:0000256" key="4">
    <source>
        <dbReference type="SAM" id="Phobius"/>
    </source>
</evidence>
<evidence type="ECO:0000313" key="7">
    <source>
        <dbReference type="Proteomes" id="UP000733611"/>
    </source>
</evidence>